<organism evidence="1 2">
    <name type="scientific">Hungatella hathewayi DSM 13479</name>
    <dbReference type="NCBI Taxonomy" id="566550"/>
    <lineage>
        <taxon>Bacteria</taxon>
        <taxon>Bacillati</taxon>
        <taxon>Bacillota</taxon>
        <taxon>Clostridia</taxon>
        <taxon>Lachnospirales</taxon>
        <taxon>Lachnospiraceae</taxon>
        <taxon>Hungatella</taxon>
    </lineage>
</organism>
<accession>D3AIL3</accession>
<evidence type="ECO:0000313" key="2">
    <source>
        <dbReference type="Proteomes" id="UP000004968"/>
    </source>
</evidence>
<reference evidence="1 2" key="1">
    <citation type="submission" date="2010-01" db="EMBL/GenBank/DDBJ databases">
        <authorList>
            <person name="Weinstock G."/>
            <person name="Sodergren E."/>
            <person name="Clifton S."/>
            <person name="Fulton L."/>
            <person name="Fulton B."/>
            <person name="Courtney L."/>
            <person name="Fronick C."/>
            <person name="Harrison M."/>
            <person name="Strong C."/>
            <person name="Farmer C."/>
            <person name="Delahaunty K."/>
            <person name="Markovic C."/>
            <person name="Hall O."/>
            <person name="Minx P."/>
            <person name="Tomlinson C."/>
            <person name="Mitreva M."/>
            <person name="Nelson J."/>
            <person name="Hou S."/>
            <person name="Wollam A."/>
            <person name="Pepin K.H."/>
            <person name="Johnson M."/>
            <person name="Bhonagiri V."/>
            <person name="Nash W.E."/>
            <person name="Warren W."/>
            <person name="Chinwalla A."/>
            <person name="Mardis E.R."/>
            <person name="Wilson R.K."/>
        </authorList>
    </citation>
    <scope>NUCLEOTIDE SEQUENCE [LARGE SCALE GENOMIC DNA]</scope>
    <source>
        <strain evidence="1 2">DSM 13479</strain>
    </source>
</reference>
<gene>
    <name evidence="1" type="ORF">CLOSTHATH_03453</name>
</gene>
<protein>
    <submittedName>
        <fullName evidence="1">Uncharacterized protein</fullName>
    </submittedName>
</protein>
<dbReference type="Proteomes" id="UP000004968">
    <property type="component" value="Unassembled WGS sequence"/>
</dbReference>
<dbReference type="EMBL" id="ACIO01000281">
    <property type="protein sequence ID" value="EFC98339.1"/>
    <property type="molecule type" value="Genomic_DNA"/>
</dbReference>
<evidence type="ECO:0000313" key="1">
    <source>
        <dbReference type="EMBL" id="EFC98339.1"/>
    </source>
</evidence>
<dbReference type="GeneID" id="93147556"/>
<sequence>MKDDVTWDAQIEFIDLLLYVKHNTVSKYYLLDNNELKGQPEVIYKDLGVKAALKNWWIRKLNNEKLRSLKIVKFIIKIKRIMHIKFY</sequence>
<dbReference type="HOGENOM" id="CLU_2479094_0_0_9"/>
<dbReference type="RefSeq" id="WP_006773924.1">
    <property type="nucleotide sequence ID" value="NZ_GG667667.1"/>
</dbReference>
<comment type="caution">
    <text evidence="1">The sequence shown here is derived from an EMBL/GenBank/DDBJ whole genome shotgun (WGS) entry which is preliminary data.</text>
</comment>
<proteinExistence type="predicted"/>
<name>D3AIL3_9FIRM</name>
<dbReference type="AlphaFoldDB" id="D3AIL3"/>